<reference evidence="2" key="1">
    <citation type="submission" date="2023-10" db="EMBL/GenBank/DDBJ databases">
        <authorList>
            <person name="Chen Y."/>
            <person name="Shah S."/>
            <person name="Dougan E. K."/>
            <person name="Thang M."/>
            <person name="Chan C."/>
        </authorList>
    </citation>
    <scope>NUCLEOTIDE SEQUENCE [LARGE SCALE GENOMIC DNA]</scope>
</reference>
<feature type="non-terminal residue" evidence="2">
    <location>
        <position position="67"/>
    </location>
</feature>
<keyword evidence="3" id="KW-1185">Reference proteome</keyword>
<gene>
    <name evidence="2" type="ORF">PCOR1329_LOCUS19327</name>
</gene>
<dbReference type="EMBL" id="CAUYUJ010006159">
    <property type="protein sequence ID" value="CAK0816317.1"/>
    <property type="molecule type" value="Genomic_DNA"/>
</dbReference>
<comment type="caution">
    <text evidence="2">The sequence shown here is derived from an EMBL/GenBank/DDBJ whole genome shotgun (WGS) entry which is preliminary data.</text>
</comment>
<dbReference type="Proteomes" id="UP001189429">
    <property type="component" value="Unassembled WGS sequence"/>
</dbReference>
<evidence type="ECO:0000313" key="3">
    <source>
        <dbReference type="Proteomes" id="UP001189429"/>
    </source>
</evidence>
<protein>
    <submittedName>
        <fullName evidence="2">Uncharacterized protein</fullName>
    </submittedName>
</protein>
<evidence type="ECO:0000256" key="1">
    <source>
        <dbReference type="SAM" id="MobiDB-lite"/>
    </source>
</evidence>
<name>A0ABN9REC1_9DINO</name>
<accession>A0ABN9REC1</accession>
<organism evidence="2 3">
    <name type="scientific">Prorocentrum cordatum</name>
    <dbReference type="NCBI Taxonomy" id="2364126"/>
    <lineage>
        <taxon>Eukaryota</taxon>
        <taxon>Sar</taxon>
        <taxon>Alveolata</taxon>
        <taxon>Dinophyceae</taxon>
        <taxon>Prorocentrales</taxon>
        <taxon>Prorocentraceae</taxon>
        <taxon>Prorocentrum</taxon>
    </lineage>
</organism>
<proteinExistence type="predicted"/>
<evidence type="ECO:0000313" key="2">
    <source>
        <dbReference type="EMBL" id="CAK0816317.1"/>
    </source>
</evidence>
<feature type="region of interest" description="Disordered" evidence="1">
    <location>
        <begin position="1"/>
        <end position="21"/>
    </location>
</feature>
<sequence>MAEDAEAFPSQYDENGDSSWDKVEKDLRGAELRLTCRMPDGKEHKITCNLGHDVAYAKGLLCKMISA</sequence>